<protein>
    <submittedName>
        <fullName evidence="3">TolC family protein</fullName>
    </submittedName>
</protein>
<evidence type="ECO:0000256" key="2">
    <source>
        <dbReference type="RuleBase" id="RU362097"/>
    </source>
</evidence>
<dbReference type="Proteomes" id="UP001218788">
    <property type="component" value="Unassembled WGS sequence"/>
</dbReference>
<dbReference type="SUPFAM" id="SSF56954">
    <property type="entry name" value="Outer membrane efflux proteins (OEP)"/>
    <property type="match status" value="1"/>
</dbReference>
<keyword evidence="2" id="KW-0564">Palmitate</keyword>
<comment type="caution">
    <text evidence="3">The sequence shown here is derived from an EMBL/GenBank/DDBJ whole genome shotgun (WGS) entry which is preliminary data.</text>
</comment>
<keyword evidence="2" id="KW-0472">Membrane</keyword>
<name>A0ABT5L204_9ALTE</name>
<feature type="signal peptide" evidence="2">
    <location>
        <begin position="1"/>
        <end position="25"/>
    </location>
</feature>
<dbReference type="PROSITE" id="PS51257">
    <property type="entry name" value="PROKAR_LIPOPROTEIN"/>
    <property type="match status" value="1"/>
</dbReference>
<feature type="chain" id="PRO_5044969035" evidence="2">
    <location>
        <begin position="26"/>
        <end position="473"/>
    </location>
</feature>
<keyword evidence="2" id="KW-0449">Lipoprotein</keyword>
<dbReference type="PANTHER" id="PTHR30203:SF25">
    <property type="entry name" value="OUTER MEMBRANE PROTEIN-RELATED"/>
    <property type="match status" value="1"/>
</dbReference>
<dbReference type="Gene3D" id="1.20.1600.10">
    <property type="entry name" value="Outer membrane efflux proteins (OEP)"/>
    <property type="match status" value="1"/>
</dbReference>
<evidence type="ECO:0000313" key="4">
    <source>
        <dbReference type="Proteomes" id="UP001218788"/>
    </source>
</evidence>
<dbReference type="Pfam" id="PF02321">
    <property type="entry name" value="OEP"/>
    <property type="match status" value="2"/>
</dbReference>
<dbReference type="PANTHER" id="PTHR30203">
    <property type="entry name" value="OUTER MEMBRANE CATION EFFLUX PROTEIN"/>
    <property type="match status" value="1"/>
</dbReference>
<keyword evidence="2" id="KW-1134">Transmembrane beta strand</keyword>
<keyword evidence="4" id="KW-1185">Reference proteome</keyword>
<dbReference type="RefSeq" id="WP_273640155.1">
    <property type="nucleotide sequence ID" value="NZ_JAQQXP010000001.1"/>
</dbReference>
<evidence type="ECO:0000313" key="3">
    <source>
        <dbReference type="EMBL" id="MDC8831079.1"/>
    </source>
</evidence>
<proteinExistence type="inferred from homology"/>
<evidence type="ECO:0000256" key="1">
    <source>
        <dbReference type="ARBA" id="ARBA00007613"/>
    </source>
</evidence>
<comment type="subcellular location">
    <subcellularLocation>
        <location evidence="2">Cell outer membrane</location>
        <topology evidence="2">Lipid-anchor</topology>
    </subcellularLocation>
</comment>
<keyword evidence="2" id="KW-0732">Signal</keyword>
<sequence length="473" mass="51782">MNSLIKHPVKLLGNIALLGMLSACAVGPDYVPPAQVETINVSSGYQRASALQSWWRAFNDEQLNALIVRALEQNRTLHEASANVERARAVFSEADASLWPDGTVSGNYQAGRNTSLLPQDNGLTLRGYTSGLGLSWDADIFRKLQRAEEAAKARAEEADLLWQDTQLQIISQVVSSYGQYRGAQLRMFYAQMNLHFLQQSQAVVEAQVAAGSATKLALAQIETQVYRLKTSIPAIQIAQQTAKSTLAALLALPLDELQLNGAAALPQLQQPLPVTHSVNYLKYRPDVASAERNLAASSAQIGVMTADLYPSLSVSGFLGFISSPNLAFNSASESWNIAPALQWSGLNLGVTKARIRSAEADSKIALARYEQTVIDAINEMQLSLNSYQLSREQMGNATRQYQSSQEAVDYARANYQAGTIDFLQLLDSERELLNSRDQLTQIELAHFIRLVDVYRSFGGALEWQTLAAETPGD</sequence>
<reference evidence="3 4" key="1">
    <citation type="submission" date="2022-10" db="EMBL/GenBank/DDBJ databases">
        <title>Alteromonas sp. chi3 Genome sequencing.</title>
        <authorList>
            <person name="Park S."/>
        </authorList>
    </citation>
    <scope>NUCLEOTIDE SEQUENCE [LARGE SCALE GENOMIC DNA]</scope>
    <source>
        <strain evidence="4">chi3</strain>
    </source>
</reference>
<accession>A0ABT5L204</accession>
<organism evidence="3 4">
    <name type="scientific">Alteromonas gilva</name>
    <dbReference type="NCBI Taxonomy" id="2987522"/>
    <lineage>
        <taxon>Bacteria</taxon>
        <taxon>Pseudomonadati</taxon>
        <taxon>Pseudomonadota</taxon>
        <taxon>Gammaproteobacteria</taxon>
        <taxon>Alteromonadales</taxon>
        <taxon>Alteromonadaceae</taxon>
        <taxon>Alteromonas/Salinimonas group</taxon>
        <taxon>Alteromonas</taxon>
    </lineage>
</organism>
<dbReference type="InterPro" id="IPR010131">
    <property type="entry name" value="MdtP/NodT-like"/>
</dbReference>
<dbReference type="NCBIfam" id="TIGR01845">
    <property type="entry name" value="outer_NodT"/>
    <property type="match status" value="1"/>
</dbReference>
<gene>
    <name evidence="3" type="ORF">OIK42_09920</name>
</gene>
<comment type="similarity">
    <text evidence="1 2">Belongs to the outer membrane factor (OMF) (TC 1.B.17) family.</text>
</comment>
<dbReference type="InterPro" id="IPR003423">
    <property type="entry name" value="OMP_efflux"/>
</dbReference>
<keyword evidence="2" id="KW-0812">Transmembrane</keyword>
<dbReference type="EMBL" id="JAQQXP010000001">
    <property type="protein sequence ID" value="MDC8831079.1"/>
    <property type="molecule type" value="Genomic_DNA"/>
</dbReference>
<dbReference type="Gene3D" id="2.20.200.10">
    <property type="entry name" value="Outer membrane efflux proteins (OEP)"/>
    <property type="match status" value="1"/>
</dbReference>